<feature type="coiled-coil region" evidence="1">
    <location>
        <begin position="29"/>
        <end position="98"/>
    </location>
</feature>
<protein>
    <submittedName>
        <fullName evidence="3">Uncharacterized protein</fullName>
    </submittedName>
</protein>
<evidence type="ECO:0000313" key="4">
    <source>
        <dbReference type="Proteomes" id="UP001566132"/>
    </source>
</evidence>
<organism evidence="3 4">
    <name type="scientific">Hypothenemus hampei</name>
    <name type="common">Coffee berry borer</name>
    <dbReference type="NCBI Taxonomy" id="57062"/>
    <lineage>
        <taxon>Eukaryota</taxon>
        <taxon>Metazoa</taxon>
        <taxon>Ecdysozoa</taxon>
        <taxon>Arthropoda</taxon>
        <taxon>Hexapoda</taxon>
        <taxon>Insecta</taxon>
        <taxon>Pterygota</taxon>
        <taxon>Neoptera</taxon>
        <taxon>Endopterygota</taxon>
        <taxon>Coleoptera</taxon>
        <taxon>Polyphaga</taxon>
        <taxon>Cucujiformia</taxon>
        <taxon>Curculionidae</taxon>
        <taxon>Scolytinae</taxon>
        <taxon>Hypothenemus</taxon>
    </lineage>
</organism>
<name>A0ABD1FE75_HYPHA</name>
<sequence>MDQIQEIIQENNQILQQKMTKTSELVGLYQEKCAKLNKATQAFKQLKEQYISAGSEVNRLKIDNARLSETLEKLQAQYSEVQRQLIESQSNYTKLEQLYERNHIESQLTISDLQQQVEQCTCKNSPVSSNKKASNEIKELKKTCKELKIVEKQLKTDNENLVKKIHKLEKLYLSEKSEITRKLQEAEETLSDQAKLLENMQTPYSNHETEVQQLKSEISSLHIEKNHLKFIEEECRHLRELVKKNRALNTVKCDAYTQIDDFQENYEENQEDLSQIFKDMILTRPVLSPFSASESVINSVSPRKTQSDQPIPDIIVTPPTPIVEKSNSIFNVTRENRVKRIRTKKFWMPFYGVPLVKPKRKLIKPTKVNSKGNLLEALQTLRENNINFAISSEPLRPGTNLSFLATTPRIYVASTTCWKTGCTEGNNQMLLRSMSEDQEPDLLGFFNNQSPQHNQQINNLLQKLLDGIKHIAKKSGCKRSKHKSFNKNSEFASTSESELEILFRKSSEVLNRNRSLTLAARKQLSKNSSFMESDLEDSGLVTGTPNTDSLDFIPPYEIPSKIIETNELSPEKSSLDEYKTLLCPSIISPLSSSNKSTPEETAKILPNFTRQLTDSACHRISFSECSIKQSPQKDVKKHSLTNLSIKTTDSNGTIEDTSLSQLKNKTNGLNPSDTPNKRRKISEVRKSETSHVLNGEVRELRTRKCLTNSITNSTIKPRRTSKINEPHRTIEKELPQSNLNLENSAVAADNDSQFVEQSTLVDNTWSSNLQIPKDVLSDNSELQKTLKHNFDKFKAKHQNTKSRLPKRCTLLKPSYTNSSSTKDVSVVPSSVYTKAKFNACDSLFRDTPSIRNISSNKRINILEHLVLKPDIQSPVDLVSQVIQDMSNTGPAKKAIVQIKRPLIETKIIPDLDDVQFDDSPKSPEPVEELESSIPPQWIPTEKPSVMAPHKATQLLNELMNFPNDDEVVNDVIQKLSFQTKNYISRLIICKLRVDTHDKADNSFPPSPAMTTTQRILMGLLKQLDQSTHPGIIDEFLEMAAIELYSKNRCSLEIIEPITRLYSALCRMRLDFNKLRKFIGECFFFCGDFAVPILYYVLIIWPDVLPSVSSQSSEDPLAKVIVQLCYLKTCNQPGYQLLPLRNLLHKYHQYPSERWNCDEIFEEILTKYIRNPSERFSSFAILIFLKNKSGKWVHNKIQQHLLPLYEKVPTSNPNLKATMLLLLGNIYYSFNKFDEQELSLIVQMQQWLESLKPIESDDIVLKSLEIAIDKLSKRPKVKKVEKDKGSHK</sequence>
<dbReference type="EMBL" id="JBDJPC010000001">
    <property type="protein sequence ID" value="KAL1517579.1"/>
    <property type="molecule type" value="Genomic_DNA"/>
</dbReference>
<keyword evidence="4" id="KW-1185">Reference proteome</keyword>
<evidence type="ECO:0000256" key="1">
    <source>
        <dbReference type="SAM" id="Coils"/>
    </source>
</evidence>
<proteinExistence type="predicted"/>
<keyword evidence="1" id="KW-0175">Coiled coil</keyword>
<evidence type="ECO:0000313" key="3">
    <source>
        <dbReference type="EMBL" id="KAL1517579.1"/>
    </source>
</evidence>
<feature type="coiled-coil region" evidence="1">
    <location>
        <begin position="130"/>
        <end position="224"/>
    </location>
</feature>
<evidence type="ECO:0000256" key="2">
    <source>
        <dbReference type="SAM" id="MobiDB-lite"/>
    </source>
</evidence>
<gene>
    <name evidence="3" type="ORF">ABEB36_001323</name>
</gene>
<accession>A0ABD1FE75</accession>
<feature type="region of interest" description="Disordered" evidence="2">
    <location>
        <begin position="913"/>
        <end position="943"/>
    </location>
</feature>
<dbReference type="Proteomes" id="UP001566132">
    <property type="component" value="Unassembled WGS sequence"/>
</dbReference>
<reference evidence="3 4" key="1">
    <citation type="submission" date="2024-05" db="EMBL/GenBank/DDBJ databases">
        <title>Genetic variation in Jamaican populations of the coffee berry borer (Hypothenemus hampei).</title>
        <authorList>
            <person name="Errbii M."/>
            <person name="Myrie A."/>
        </authorList>
    </citation>
    <scope>NUCLEOTIDE SEQUENCE [LARGE SCALE GENOMIC DNA]</scope>
    <source>
        <strain evidence="3">JA-Hopewell-2020-01-JO</strain>
        <tissue evidence="3">Whole body</tissue>
    </source>
</reference>
<comment type="caution">
    <text evidence="3">The sequence shown here is derived from an EMBL/GenBank/DDBJ whole genome shotgun (WGS) entry which is preliminary data.</text>
</comment>